<dbReference type="GO" id="GO:0008720">
    <property type="term" value="F:D-lactate dehydrogenase (NAD+) activity"/>
    <property type="evidence" value="ECO:0007669"/>
    <property type="project" value="TreeGrafter"/>
</dbReference>
<keyword evidence="6" id="KW-0809">Transit peptide</keyword>
<gene>
    <name evidence="11" type="ORF">AKO1_000980</name>
</gene>
<feature type="domain" description="FAD-binding PCMH-type" evidence="10">
    <location>
        <begin position="94"/>
        <end position="271"/>
    </location>
</feature>
<keyword evidence="7" id="KW-0560">Oxidoreductase</keyword>
<protein>
    <recommendedName>
        <fullName evidence="9">D-lactate dehydrogenase (cytochrome)</fullName>
        <ecNumber evidence="9">1.1.2.4</ecNumber>
    </recommendedName>
</protein>
<dbReference type="InterPro" id="IPR016169">
    <property type="entry name" value="FAD-bd_PCMH_sub2"/>
</dbReference>
<dbReference type="PANTHER" id="PTHR11748:SF111">
    <property type="entry name" value="D-LACTATE DEHYDROGENASE, MITOCHONDRIAL-RELATED"/>
    <property type="match status" value="1"/>
</dbReference>
<dbReference type="InterPro" id="IPR006094">
    <property type="entry name" value="Oxid_FAD_bind_N"/>
</dbReference>
<proteinExistence type="inferred from homology"/>
<dbReference type="AlphaFoldDB" id="A0AAW2ZDH9"/>
<dbReference type="GO" id="GO:0005739">
    <property type="term" value="C:mitochondrion"/>
    <property type="evidence" value="ECO:0007669"/>
    <property type="project" value="UniProtKB-SubCell"/>
</dbReference>
<keyword evidence="12" id="KW-1185">Reference proteome</keyword>
<dbReference type="Pfam" id="PF01565">
    <property type="entry name" value="FAD_binding_4"/>
    <property type="match status" value="1"/>
</dbReference>
<evidence type="ECO:0000256" key="8">
    <source>
        <dbReference type="ARBA" id="ARBA00023128"/>
    </source>
</evidence>
<evidence type="ECO:0000256" key="6">
    <source>
        <dbReference type="ARBA" id="ARBA00022946"/>
    </source>
</evidence>
<evidence type="ECO:0000313" key="11">
    <source>
        <dbReference type="EMBL" id="KAL0487073.1"/>
    </source>
</evidence>
<evidence type="ECO:0000256" key="2">
    <source>
        <dbReference type="ARBA" id="ARBA00004173"/>
    </source>
</evidence>
<organism evidence="11 12">
    <name type="scientific">Acrasis kona</name>
    <dbReference type="NCBI Taxonomy" id="1008807"/>
    <lineage>
        <taxon>Eukaryota</taxon>
        <taxon>Discoba</taxon>
        <taxon>Heterolobosea</taxon>
        <taxon>Tetramitia</taxon>
        <taxon>Eutetramitia</taxon>
        <taxon>Acrasidae</taxon>
        <taxon>Acrasis</taxon>
    </lineage>
</organism>
<keyword evidence="8" id="KW-0496">Mitochondrion</keyword>
<dbReference type="FunFam" id="3.30.70.2740:FF:000001">
    <property type="entry name" value="D-lactate dehydrogenase mitochondrial"/>
    <property type="match status" value="1"/>
</dbReference>
<evidence type="ECO:0000256" key="7">
    <source>
        <dbReference type="ARBA" id="ARBA00023002"/>
    </source>
</evidence>
<evidence type="ECO:0000256" key="5">
    <source>
        <dbReference type="ARBA" id="ARBA00022827"/>
    </source>
</evidence>
<dbReference type="PROSITE" id="PS51387">
    <property type="entry name" value="FAD_PCMH"/>
    <property type="match status" value="1"/>
</dbReference>
<dbReference type="EMBL" id="JAOPGA020001301">
    <property type="protein sequence ID" value="KAL0487073.1"/>
    <property type="molecule type" value="Genomic_DNA"/>
</dbReference>
<evidence type="ECO:0000259" key="10">
    <source>
        <dbReference type="PROSITE" id="PS51387"/>
    </source>
</evidence>
<dbReference type="Gene3D" id="1.10.45.10">
    <property type="entry name" value="Vanillyl-alcohol Oxidase, Chain A, domain 4"/>
    <property type="match status" value="1"/>
</dbReference>
<keyword evidence="5" id="KW-0274">FAD</keyword>
<dbReference type="GO" id="GO:0071949">
    <property type="term" value="F:FAD binding"/>
    <property type="evidence" value="ECO:0007669"/>
    <property type="project" value="InterPro"/>
</dbReference>
<evidence type="ECO:0000256" key="3">
    <source>
        <dbReference type="ARBA" id="ARBA00008000"/>
    </source>
</evidence>
<evidence type="ECO:0000313" key="12">
    <source>
        <dbReference type="Proteomes" id="UP001431209"/>
    </source>
</evidence>
<dbReference type="PANTHER" id="PTHR11748">
    <property type="entry name" value="D-LACTATE DEHYDROGENASE"/>
    <property type="match status" value="1"/>
</dbReference>
<dbReference type="InterPro" id="IPR004113">
    <property type="entry name" value="FAD-bd_oxidored_4_C"/>
</dbReference>
<accession>A0AAW2ZDH9</accession>
<name>A0AAW2ZDH9_9EUKA</name>
<dbReference type="InterPro" id="IPR016164">
    <property type="entry name" value="FAD-linked_Oxase-like_C"/>
</dbReference>
<comment type="cofactor">
    <cofactor evidence="1">
        <name>FAD</name>
        <dbReference type="ChEBI" id="CHEBI:57692"/>
    </cofactor>
</comment>
<dbReference type="FunFam" id="3.30.465.10:FF:000014">
    <property type="entry name" value="D-lactate dehydrogenase (Cytochrome), putative"/>
    <property type="match status" value="1"/>
</dbReference>
<keyword evidence="4" id="KW-0285">Flavoprotein</keyword>
<comment type="subcellular location">
    <subcellularLocation>
        <location evidence="2">Mitochondrion</location>
    </subcellularLocation>
</comment>
<dbReference type="EC" id="1.1.2.4" evidence="9"/>
<dbReference type="InterPro" id="IPR036318">
    <property type="entry name" value="FAD-bd_PCMH-like_sf"/>
</dbReference>
<evidence type="ECO:0000256" key="9">
    <source>
        <dbReference type="ARBA" id="ARBA00038897"/>
    </source>
</evidence>
<dbReference type="Pfam" id="PF02913">
    <property type="entry name" value="FAD-oxidase_C"/>
    <property type="match status" value="1"/>
</dbReference>
<dbReference type="FunFam" id="1.10.45.10:FF:000001">
    <property type="entry name" value="D-lactate dehydrogenase mitochondrial"/>
    <property type="match status" value="1"/>
</dbReference>
<comment type="similarity">
    <text evidence="3">Belongs to the FAD-binding oxidoreductase/transferase type 4 family.</text>
</comment>
<evidence type="ECO:0000256" key="1">
    <source>
        <dbReference type="ARBA" id="ARBA00001974"/>
    </source>
</evidence>
<dbReference type="SUPFAM" id="SSF55103">
    <property type="entry name" value="FAD-linked oxidases, C-terminal domain"/>
    <property type="match status" value="1"/>
</dbReference>
<dbReference type="Proteomes" id="UP001431209">
    <property type="component" value="Unassembled WGS sequence"/>
</dbReference>
<dbReference type="GO" id="GO:1903457">
    <property type="term" value="P:lactate catabolic process"/>
    <property type="evidence" value="ECO:0007669"/>
    <property type="project" value="TreeGrafter"/>
</dbReference>
<dbReference type="Gene3D" id="3.30.465.10">
    <property type="match status" value="1"/>
</dbReference>
<reference evidence="11 12" key="1">
    <citation type="submission" date="2024-03" db="EMBL/GenBank/DDBJ databases">
        <title>The Acrasis kona genome and developmental transcriptomes reveal deep origins of eukaryotic multicellular pathways.</title>
        <authorList>
            <person name="Sheikh S."/>
            <person name="Fu C.-J."/>
            <person name="Brown M.W."/>
            <person name="Baldauf S.L."/>
        </authorList>
    </citation>
    <scope>NUCLEOTIDE SEQUENCE [LARGE SCALE GENOMIC DNA]</scope>
    <source>
        <strain evidence="11 12">ATCC MYA-3509</strain>
    </source>
</reference>
<dbReference type="InterPro" id="IPR016166">
    <property type="entry name" value="FAD-bd_PCMH"/>
</dbReference>
<dbReference type="Gene3D" id="3.30.70.2740">
    <property type="match status" value="1"/>
</dbReference>
<comment type="caution">
    <text evidence="11">The sequence shown here is derived from an EMBL/GenBank/DDBJ whole genome shotgun (WGS) entry which is preliminary data.</text>
</comment>
<dbReference type="SUPFAM" id="SSF56176">
    <property type="entry name" value="FAD-binding/transporter-associated domain-like"/>
    <property type="match status" value="1"/>
</dbReference>
<sequence>MIPAKRLGTLTSRALVKFIALKSLDSNRKFFYSTNDRITPQYSRTPILDNRKRPCQQSINSFIQTLSKNFSADKISVSESVLTHHATAGITYHAPKLPDVVVYPECTEDVSLILSLCHEHGIPVIPYGAGTSLEGQITPVYGGVSIDTIRMNRVVKFNQEDMDITVQCGVTREQLNEYVRDSGLFFPIDPGANATIGGMTSTRASGTNAVRYGTMRDSVVNLTVCLPNGKIIKTARRSRKSSAGYDLTRLFVGSEGTLGMICEVTVRLFGIPEAISAARCTFKNVASAASATMDLIQLGVPVARVEVMDSLCVRAVNSYNKTNFEESPTLFFEFHGTNNSVQEHAKLAQEACLEHGGSYFEWTSDPSERALMWRARHAAYFASLALRPGSKGFITDVCVPISRLSECIEESKKDFDKTGLLYTLLGHVGDGNFHIIVMLEDGNEEMKKLAEEANERLVSRALSMEGTVTGEHGIGLGKVPYMLYEHGPDSVRVMRALKVAMDPNNIMNPGKVFPTDEQIDAFESSPVESRNLKKHLVEYESSKAPLEV</sequence>
<evidence type="ECO:0000256" key="4">
    <source>
        <dbReference type="ARBA" id="ARBA00022630"/>
    </source>
</evidence>
<dbReference type="GO" id="GO:0004458">
    <property type="term" value="F:D-lactate dehydrogenase (cytochrome) activity"/>
    <property type="evidence" value="ECO:0007669"/>
    <property type="project" value="UniProtKB-EC"/>
</dbReference>
<dbReference type="InterPro" id="IPR016171">
    <property type="entry name" value="Vanillyl_alc_oxidase_C-sub2"/>
</dbReference>